<dbReference type="Proteomes" id="UP000232673">
    <property type="component" value="Unassembled WGS sequence"/>
</dbReference>
<dbReference type="EMBL" id="LKTS01000044">
    <property type="protein sequence ID" value="PKD17027.1"/>
    <property type="molecule type" value="Genomic_DNA"/>
</dbReference>
<proteinExistence type="predicted"/>
<accession>A0A2N0TQL7</accession>
<evidence type="ECO:0000313" key="1">
    <source>
        <dbReference type="EMBL" id="PKD17027.1"/>
    </source>
</evidence>
<reference evidence="1 2" key="1">
    <citation type="submission" date="2015-10" db="EMBL/GenBank/DDBJ databases">
        <title>Draft genome sequence of Salegentibacter salinarum KCTC 12975.</title>
        <authorList>
            <person name="Lin W."/>
            <person name="Zheng Q."/>
        </authorList>
    </citation>
    <scope>NUCLEOTIDE SEQUENCE [LARGE SCALE GENOMIC DNA]</scope>
    <source>
        <strain evidence="1 2">KCTC 12975</strain>
    </source>
</reference>
<organism evidence="1 2">
    <name type="scientific">Salegentibacter salinarum</name>
    <dbReference type="NCBI Taxonomy" id="447422"/>
    <lineage>
        <taxon>Bacteria</taxon>
        <taxon>Pseudomonadati</taxon>
        <taxon>Bacteroidota</taxon>
        <taxon>Flavobacteriia</taxon>
        <taxon>Flavobacteriales</taxon>
        <taxon>Flavobacteriaceae</taxon>
        <taxon>Salegentibacter</taxon>
    </lineage>
</organism>
<dbReference type="AlphaFoldDB" id="A0A2N0TQL7"/>
<evidence type="ECO:0000313" key="2">
    <source>
        <dbReference type="Proteomes" id="UP000232673"/>
    </source>
</evidence>
<name>A0A2N0TQL7_9FLAO</name>
<sequence length="148" mass="17847">MIKYYNFKRMKTLCLVFIFIPCFLIGQEVYNSTFTETYPNIFRSQFEKINRRIVFEPNDVTIVTETKEGKDIEVLNIQETRYIDDRLILLCQNRSKRKITIALPAEHEELLYIDYYYRSLTTNEEVQIRFHVEEMQIDYGDQIKIGYG</sequence>
<gene>
    <name evidence="1" type="ORF">APR41_06215</name>
</gene>
<comment type="caution">
    <text evidence="1">The sequence shown here is derived from an EMBL/GenBank/DDBJ whole genome shotgun (WGS) entry which is preliminary data.</text>
</comment>
<protein>
    <submittedName>
        <fullName evidence="1">Uncharacterized protein</fullName>
    </submittedName>
</protein>
<keyword evidence="2" id="KW-1185">Reference proteome</keyword>